<reference evidence="9" key="1">
    <citation type="submission" date="2020-10" db="EMBL/GenBank/DDBJ databases">
        <authorList>
            <person name="Gilroy R."/>
        </authorList>
    </citation>
    <scope>NUCLEOTIDE SEQUENCE</scope>
    <source>
        <strain evidence="9">ChiHcec3-6078</strain>
    </source>
</reference>
<evidence type="ECO:0000313" key="9">
    <source>
        <dbReference type="EMBL" id="HIU25677.1"/>
    </source>
</evidence>
<dbReference type="PANTHER" id="PTHR43341:SF1">
    <property type="entry name" value="GENERAL AMINO-ACID PERMEASE GAP1"/>
    <property type="match status" value="1"/>
</dbReference>
<feature type="transmembrane region" description="Helical" evidence="7">
    <location>
        <begin position="133"/>
        <end position="154"/>
    </location>
</feature>
<comment type="caution">
    <text evidence="9">The sequence shown here is derived from an EMBL/GenBank/DDBJ whole genome shotgun (WGS) entry which is preliminary data.</text>
</comment>
<proteinExistence type="predicted"/>
<dbReference type="InterPro" id="IPR004840">
    <property type="entry name" value="Amino_acid_permease_CS"/>
</dbReference>
<keyword evidence="3 7" id="KW-0812">Transmembrane</keyword>
<feature type="domain" description="Amino acid permease/ SLC12A" evidence="8">
    <location>
        <begin position="23"/>
        <end position="478"/>
    </location>
</feature>
<reference evidence="9" key="2">
    <citation type="journal article" date="2021" name="PeerJ">
        <title>Extensive microbial diversity within the chicken gut microbiome revealed by metagenomics and culture.</title>
        <authorList>
            <person name="Gilroy R."/>
            <person name="Ravi A."/>
            <person name="Getino M."/>
            <person name="Pursley I."/>
            <person name="Horton D.L."/>
            <person name="Alikhan N.F."/>
            <person name="Baker D."/>
            <person name="Gharbi K."/>
            <person name="Hall N."/>
            <person name="Watson M."/>
            <person name="Adriaenssens E.M."/>
            <person name="Foster-Nyarko E."/>
            <person name="Jarju S."/>
            <person name="Secka A."/>
            <person name="Antonio M."/>
            <person name="Oren A."/>
            <person name="Chaudhuri R.R."/>
            <person name="La Ragione R."/>
            <person name="Hildebrand F."/>
            <person name="Pallen M.J."/>
        </authorList>
    </citation>
    <scope>NUCLEOTIDE SEQUENCE</scope>
    <source>
        <strain evidence="9">ChiHcec3-6078</strain>
    </source>
</reference>
<feature type="transmembrane region" description="Helical" evidence="7">
    <location>
        <begin position="423"/>
        <end position="446"/>
    </location>
</feature>
<dbReference type="Proteomes" id="UP000824090">
    <property type="component" value="Unassembled WGS sequence"/>
</dbReference>
<evidence type="ECO:0000256" key="4">
    <source>
        <dbReference type="ARBA" id="ARBA00022970"/>
    </source>
</evidence>
<keyword evidence="5 7" id="KW-1133">Transmembrane helix</keyword>
<dbReference type="GO" id="GO:0016020">
    <property type="term" value="C:membrane"/>
    <property type="evidence" value="ECO:0007669"/>
    <property type="project" value="UniProtKB-SubCell"/>
</dbReference>
<dbReference type="PANTHER" id="PTHR43341">
    <property type="entry name" value="AMINO ACID PERMEASE"/>
    <property type="match status" value="1"/>
</dbReference>
<feature type="transmembrane region" description="Helical" evidence="7">
    <location>
        <begin position="452"/>
        <end position="472"/>
    </location>
</feature>
<evidence type="ECO:0000313" key="10">
    <source>
        <dbReference type="Proteomes" id="UP000824090"/>
    </source>
</evidence>
<evidence type="ECO:0000256" key="7">
    <source>
        <dbReference type="SAM" id="Phobius"/>
    </source>
</evidence>
<keyword evidence="6 7" id="KW-0472">Membrane</keyword>
<feature type="transmembrane region" description="Helical" evidence="7">
    <location>
        <begin position="51"/>
        <end position="71"/>
    </location>
</feature>
<accession>A0A9D1I0V0</accession>
<dbReference type="GO" id="GO:0015171">
    <property type="term" value="F:amino acid transmembrane transporter activity"/>
    <property type="evidence" value="ECO:0007669"/>
    <property type="project" value="TreeGrafter"/>
</dbReference>
<evidence type="ECO:0000256" key="3">
    <source>
        <dbReference type="ARBA" id="ARBA00022692"/>
    </source>
</evidence>
<evidence type="ECO:0000256" key="5">
    <source>
        <dbReference type="ARBA" id="ARBA00022989"/>
    </source>
</evidence>
<dbReference type="InterPro" id="IPR004841">
    <property type="entry name" value="AA-permease/SLC12A_dom"/>
</dbReference>
<feature type="transmembrane region" description="Helical" evidence="7">
    <location>
        <begin position="166"/>
        <end position="187"/>
    </location>
</feature>
<keyword evidence="2" id="KW-0813">Transport</keyword>
<dbReference type="PIRSF" id="PIRSF006060">
    <property type="entry name" value="AA_transporter"/>
    <property type="match status" value="1"/>
</dbReference>
<keyword evidence="4" id="KW-0029">Amino-acid transport</keyword>
<sequence length="505" mass="55206">MSRDSSDTLNSREHLHRGLKRRHLQMIAIGGSIGTGLFLAMGGTIRDAGPGGAMVGYAIMGLVVYCMMTALGEMATKYPVPGAFTAYANRFVDKAWGFTNGWAYWFGSSMTVAAELVAGAIIVKYWFPGTSSTLWAMLFLAILLTLNLFSVKGFGEGEFWFAGIKVAITIIFLVTGVLMIVGILNSGEDAGFHNWTLDAGEDGKAPFLNGIGGIVGILMVAAFSFSNTELVGLSAAESENPKRDVPKAIHSVFWRLMIFYMGTIFVVATLIPFTEPSLLDAAEDNVAASPFTIIFRNAGFAAAASLMNAVILTSVLSCGNSSMYAASRTMQHMAESGDAPRFFAKINKNGVPVRSVLLTAAIAASAFVASLIGDGVAYTAAYYLCGIAGVYNWITISVSQYRFRKGWKAQGHSLDELEYKSPFYPFGSWFCIIVCIAVCFGANWWVFTDFNWFDFLTCYGIIPISVIMFFVYKKKKKTVWIKYEDMDLRPPENIQEARKHMSGME</sequence>
<dbReference type="AlphaFoldDB" id="A0A9D1I0V0"/>
<dbReference type="FunFam" id="1.20.1740.10:FF:000001">
    <property type="entry name" value="Amino acid permease"/>
    <property type="match status" value="1"/>
</dbReference>
<gene>
    <name evidence="9" type="ORF">IAC50_04215</name>
</gene>
<feature type="transmembrane region" description="Helical" evidence="7">
    <location>
        <begin position="102"/>
        <end position="127"/>
    </location>
</feature>
<dbReference type="PROSITE" id="PS00218">
    <property type="entry name" value="AMINO_ACID_PERMEASE_1"/>
    <property type="match status" value="1"/>
</dbReference>
<dbReference type="Gene3D" id="1.20.1740.10">
    <property type="entry name" value="Amino acid/polyamine transporter I"/>
    <property type="match status" value="1"/>
</dbReference>
<protein>
    <submittedName>
        <fullName evidence="9">Amino acid permease</fullName>
    </submittedName>
</protein>
<dbReference type="InterPro" id="IPR050524">
    <property type="entry name" value="APC_YAT"/>
</dbReference>
<feature type="transmembrane region" description="Helical" evidence="7">
    <location>
        <begin position="293"/>
        <end position="318"/>
    </location>
</feature>
<dbReference type="Pfam" id="PF00324">
    <property type="entry name" value="AA_permease"/>
    <property type="match status" value="1"/>
</dbReference>
<name>A0A9D1I0V0_9FIRM</name>
<evidence type="ECO:0000256" key="1">
    <source>
        <dbReference type="ARBA" id="ARBA00004141"/>
    </source>
</evidence>
<organism evidence="9 10">
    <name type="scientific">Candidatus Allocopromorpha excrementigallinarum</name>
    <dbReference type="NCBI Taxonomy" id="2840742"/>
    <lineage>
        <taxon>Bacteria</taxon>
        <taxon>Bacillati</taxon>
        <taxon>Bacillota</taxon>
        <taxon>Clostridia</taxon>
        <taxon>Eubacteriales</taxon>
        <taxon>Eubacteriaceae</taxon>
        <taxon>Eubacteriaceae incertae sedis</taxon>
        <taxon>Candidatus Allocopromorpha</taxon>
    </lineage>
</organism>
<feature type="transmembrane region" description="Helical" evidence="7">
    <location>
        <begin position="379"/>
        <end position="403"/>
    </location>
</feature>
<comment type="subcellular location">
    <subcellularLocation>
        <location evidence="1">Membrane</location>
        <topology evidence="1">Multi-pass membrane protein</topology>
    </subcellularLocation>
</comment>
<dbReference type="EMBL" id="DVMP01000080">
    <property type="protein sequence ID" value="HIU25677.1"/>
    <property type="molecule type" value="Genomic_DNA"/>
</dbReference>
<evidence type="ECO:0000259" key="8">
    <source>
        <dbReference type="Pfam" id="PF00324"/>
    </source>
</evidence>
<evidence type="ECO:0000256" key="6">
    <source>
        <dbReference type="ARBA" id="ARBA00023136"/>
    </source>
</evidence>
<feature type="transmembrane region" description="Helical" evidence="7">
    <location>
        <begin position="207"/>
        <end position="231"/>
    </location>
</feature>
<evidence type="ECO:0000256" key="2">
    <source>
        <dbReference type="ARBA" id="ARBA00022448"/>
    </source>
</evidence>
<feature type="transmembrane region" description="Helical" evidence="7">
    <location>
        <begin position="351"/>
        <end position="373"/>
    </location>
</feature>
<feature type="transmembrane region" description="Helical" evidence="7">
    <location>
        <begin position="26"/>
        <end position="45"/>
    </location>
</feature>
<feature type="transmembrane region" description="Helical" evidence="7">
    <location>
        <begin position="252"/>
        <end position="273"/>
    </location>
</feature>